<dbReference type="RefSeq" id="WP_169050443.1">
    <property type="nucleotide sequence ID" value="NZ_AGJP01000001.1"/>
</dbReference>
<reference evidence="1 2" key="1">
    <citation type="submission" date="2018-06" db="EMBL/GenBank/DDBJ databases">
        <title>Genomic Encyclopedia of Type Strains, Phase IV (KMG-IV): sequencing the most valuable type-strain genomes for metagenomic binning, comparative biology and taxonomic classification.</title>
        <authorList>
            <person name="Goeker M."/>
        </authorList>
    </citation>
    <scope>NUCLEOTIDE SEQUENCE [LARGE SCALE GENOMIC DNA]</scope>
    <source>
        <strain evidence="1 2">DSM 30166</strain>
    </source>
</reference>
<dbReference type="AlphaFoldDB" id="A0A366I155"/>
<evidence type="ECO:0000313" key="2">
    <source>
        <dbReference type="Proteomes" id="UP000253046"/>
    </source>
</evidence>
<keyword evidence="2" id="KW-1185">Reference proteome</keyword>
<sequence>MFDNTPLELEELIDQCRALAYAIVELREPQAKEILMFILAERLDALHRAQEDESA</sequence>
<comment type="caution">
    <text evidence="1">The sequence shown here is derived from an EMBL/GenBank/DDBJ whole genome shotgun (WGS) entry which is preliminary data.</text>
</comment>
<evidence type="ECO:0008006" key="3">
    <source>
        <dbReference type="Google" id="ProtNLM"/>
    </source>
</evidence>
<gene>
    <name evidence="1" type="ORF">DES54_13934</name>
</gene>
<proteinExistence type="predicted"/>
<organism evidence="1 2">
    <name type="scientific">Brenneria salicis ATCC 15712 = DSM 30166</name>
    <dbReference type="NCBI Taxonomy" id="714314"/>
    <lineage>
        <taxon>Bacteria</taxon>
        <taxon>Pseudomonadati</taxon>
        <taxon>Pseudomonadota</taxon>
        <taxon>Gammaproteobacteria</taxon>
        <taxon>Enterobacterales</taxon>
        <taxon>Pectobacteriaceae</taxon>
        <taxon>Brenneria</taxon>
    </lineage>
</organism>
<accession>A0A366I155</accession>
<name>A0A366I155_9GAMM</name>
<evidence type="ECO:0000313" key="1">
    <source>
        <dbReference type="EMBL" id="RBP59486.1"/>
    </source>
</evidence>
<dbReference type="Proteomes" id="UP000253046">
    <property type="component" value="Unassembled WGS sequence"/>
</dbReference>
<dbReference type="EMBL" id="QNRY01000039">
    <property type="protein sequence ID" value="RBP59486.1"/>
    <property type="molecule type" value="Genomic_DNA"/>
</dbReference>
<protein>
    <recommendedName>
        <fullName evidence="3">Prophage protein</fullName>
    </recommendedName>
</protein>